<keyword evidence="3" id="KW-1185">Reference proteome</keyword>
<sequence>MRSSTFYSLLVVVLTFGTTLIQATPLPEAQSTPPTLLCREVETMTTKLTDATNVRAARATEMMPTQKHFSVSDQP</sequence>
<feature type="chain" id="PRO_5043427977" evidence="1">
    <location>
        <begin position="24"/>
        <end position="75"/>
    </location>
</feature>
<dbReference type="AlphaFoldDB" id="A0AAV5AGM2"/>
<dbReference type="EMBL" id="BPWL01000007">
    <property type="protein sequence ID" value="GJJ11833.1"/>
    <property type="molecule type" value="Genomic_DNA"/>
</dbReference>
<keyword evidence="1" id="KW-0732">Signal</keyword>
<protein>
    <submittedName>
        <fullName evidence="2">Uncharacterized protein</fullName>
    </submittedName>
</protein>
<feature type="signal peptide" evidence="1">
    <location>
        <begin position="1"/>
        <end position="23"/>
    </location>
</feature>
<reference evidence="2" key="1">
    <citation type="submission" date="2021-10" db="EMBL/GenBank/DDBJ databases">
        <title>De novo Genome Assembly of Clathrus columnatus (Basidiomycota, Fungi) Using Illumina and Nanopore Sequence Data.</title>
        <authorList>
            <person name="Ogiso-Tanaka E."/>
            <person name="Itagaki H."/>
            <person name="Hosoya T."/>
            <person name="Hosaka K."/>
        </authorList>
    </citation>
    <scope>NUCLEOTIDE SEQUENCE</scope>
    <source>
        <strain evidence="2">MO-923</strain>
    </source>
</reference>
<organism evidence="2 3">
    <name type="scientific">Clathrus columnatus</name>
    <dbReference type="NCBI Taxonomy" id="1419009"/>
    <lineage>
        <taxon>Eukaryota</taxon>
        <taxon>Fungi</taxon>
        <taxon>Dikarya</taxon>
        <taxon>Basidiomycota</taxon>
        <taxon>Agaricomycotina</taxon>
        <taxon>Agaricomycetes</taxon>
        <taxon>Phallomycetidae</taxon>
        <taxon>Phallales</taxon>
        <taxon>Clathraceae</taxon>
        <taxon>Clathrus</taxon>
    </lineage>
</organism>
<proteinExistence type="predicted"/>
<accession>A0AAV5AGM2</accession>
<dbReference type="Proteomes" id="UP001050691">
    <property type="component" value="Unassembled WGS sequence"/>
</dbReference>
<evidence type="ECO:0000256" key="1">
    <source>
        <dbReference type="SAM" id="SignalP"/>
    </source>
</evidence>
<comment type="caution">
    <text evidence="2">The sequence shown here is derived from an EMBL/GenBank/DDBJ whole genome shotgun (WGS) entry which is preliminary data.</text>
</comment>
<evidence type="ECO:0000313" key="2">
    <source>
        <dbReference type="EMBL" id="GJJ11833.1"/>
    </source>
</evidence>
<evidence type="ECO:0000313" key="3">
    <source>
        <dbReference type="Proteomes" id="UP001050691"/>
    </source>
</evidence>
<name>A0AAV5AGM2_9AGAM</name>
<gene>
    <name evidence="2" type="ORF">Clacol_006071</name>
</gene>